<evidence type="ECO:0000256" key="4">
    <source>
        <dbReference type="ARBA" id="ARBA00022989"/>
    </source>
</evidence>
<evidence type="ECO:0000256" key="1">
    <source>
        <dbReference type="ARBA" id="ARBA00004211"/>
    </source>
</evidence>
<evidence type="ECO:0000313" key="11">
    <source>
        <dbReference type="Proteomes" id="UP000005408"/>
    </source>
</evidence>
<dbReference type="OMA" id="VNQEEVW"/>
<protein>
    <recommendedName>
        <fullName evidence="9">MSP domain-containing protein</fullName>
    </recommendedName>
</protein>
<dbReference type="EnsemblMetazoa" id="G23892.14">
    <property type="protein sequence ID" value="G23892.14:cds"/>
    <property type="gene ID" value="G23892"/>
</dbReference>
<dbReference type="EnsemblMetazoa" id="G23892.18">
    <property type="protein sequence ID" value="G23892.18:cds"/>
    <property type="gene ID" value="G23892"/>
</dbReference>
<dbReference type="PROSITE" id="PS50202">
    <property type="entry name" value="MSP"/>
    <property type="match status" value="1"/>
</dbReference>
<evidence type="ECO:0000256" key="5">
    <source>
        <dbReference type="ARBA" id="ARBA00023054"/>
    </source>
</evidence>
<evidence type="ECO:0000256" key="7">
    <source>
        <dbReference type="SAM" id="MobiDB-lite"/>
    </source>
</evidence>
<dbReference type="PANTHER" id="PTHR10809:SF6">
    <property type="entry name" value="AT11025P-RELATED"/>
    <property type="match status" value="1"/>
</dbReference>
<feature type="domain" description="MSP" evidence="9">
    <location>
        <begin position="7"/>
        <end position="125"/>
    </location>
</feature>
<dbReference type="Proteomes" id="UP000005408">
    <property type="component" value="Unassembled WGS sequence"/>
</dbReference>
<evidence type="ECO:0000256" key="2">
    <source>
        <dbReference type="ARBA" id="ARBA00008932"/>
    </source>
</evidence>
<comment type="subcellular location">
    <subcellularLocation>
        <location evidence="1">Membrane</location>
        <topology evidence="1">Single-pass type IV membrane protein</topology>
    </subcellularLocation>
</comment>
<dbReference type="GO" id="GO:0061817">
    <property type="term" value="P:endoplasmic reticulum-plasma membrane tethering"/>
    <property type="evidence" value="ECO:0007669"/>
    <property type="project" value="TreeGrafter"/>
</dbReference>
<dbReference type="FunFam" id="2.60.40.10:FF:000334">
    <property type="entry name" value="vesicle-associated membrane protein-associated protein A isoform X1"/>
    <property type="match status" value="1"/>
</dbReference>
<keyword evidence="5" id="KW-0175">Coiled coil</keyword>
<name>A0A8W8KJT0_MAGGI</name>
<evidence type="ECO:0000313" key="10">
    <source>
        <dbReference type="EnsemblMetazoa" id="G23892.8:cds"/>
    </source>
</evidence>
<evidence type="ECO:0000259" key="9">
    <source>
        <dbReference type="PROSITE" id="PS50202"/>
    </source>
</evidence>
<dbReference type="InterPro" id="IPR000535">
    <property type="entry name" value="MSP_dom"/>
</dbReference>
<dbReference type="OrthoDB" id="264603at2759"/>
<proteinExistence type="inferred from homology"/>
<keyword evidence="11" id="KW-1185">Reference proteome</keyword>
<dbReference type="InterPro" id="IPR013783">
    <property type="entry name" value="Ig-like_fold"/>
</dbReference>
<organism evidence="10 11">
    <name type="scientific">Magallana gigas</name>
    <name type="common">Pacific oyster</name>
    <name type="synonym">Crassostrea gigas</name>
    <dbReference type="NCBI Taxonomy" id="29159"/>
    <lineage>
        <taxon>Eukaryota</taxon>
        <taxon>Metazoa</taxon>
        <taxon>Spiralia</taxon>
        <taxon>Lophotrochozoa</taxon>
        <taxon>Mollusca</taxon>
        <taxon>Bivalvia</taxon>
        <taxon>Autobranchia</taxon>
        <taxon>Pteriomorphia</taxon>
        <taxon>Ostreida</taxon>
        <taxon>Ostreoidea</taxon>
        <taxon>Ostreidae</taxon>
        <taxon>Magallana</taxon>
    </lineage>
</organism>
<dbReference type="GO" id="GO:0005886">
    <property type="term" value="C:plasma membrane"/>
    <property type="evidence" value="ECO:0007669"/>
    <property type="project" value="TreeGrafter"/>
</dbReference>
<dbReference type="Pfam" id="PF00635">
    <property type="entry name" value="Motile_Sperm"/>
    <property type="match status" value="1"/>
</dbReference>
<dbReference type="InterPro" id="IPR016763">
    <property type="entry name" value="VAP"/>
</dbReference>
<dbReference type="SUPFAM" id="SSF49354">
    <property type="entry name" value="PapD-like"/>
    <property type="match status" value="1"/>
</dbReference>
<reference evidence="10" key="1">
    <citation type="submission" date="2022-08" db="UniProtKB">
        <authorList>
            <consortium name="EnsemblMetazoa"/>
        </authorList>
    </citation>
    <scope>IDENTIFICATION</scope>
    <source>
        <strain evidence="10">05x7-T-G4-1.051#20</strain>
    </source>
</reference>
<dbReference type="EnsemblMetazoa" id="G23892.5">
    <property type="protein sequence ID" value="G23892.5:cds"/>
    <property type="gene ID" value="G23892"/>
</dbReference>
<dbReference type="EnsemblMetazoa" id="G23892.11">
    <property type="protein sequence ID" value="G23892.11:cds"/>
    <property type="gene ID" value="G23892"/>
</dbReference>
<dbReference type="Gene3D" id="2.60.40.10">
    <property type="entry name" value="Immunoglobulins"/>
    <property type="match status" value="1"/>
</dbReference>
<dbReference type="GO" id="GO:0005789">
    <property type="term" value="C:endoplasmic reticulum membrane"/>
    <property type="evidence" value="ECO:0007669"/>
    <property type="project" value="InterPro"/>
</dbReference>
<keyword evidence="6 8" id="KW-0472">Membrane</keyword>
<feature type="compositionally biased region" description="Basic and acidic residues" evidence="7">
    <location>
        <begin position="138"/>
        <end position="147"/>
    </location>
</feature>
<dbReference type="GO" id="GO:0090158">
    <property type="term" value="P:endoplasmic reticulum membrane organization"/>
    <property type="evidence" value="ECO:0007669"/>
    <property type="project" value="TreeGrafter"/>
</dbReference>
<evidence type="ECO:0000256" key="8">
    <source>
        <dbReference type="SAM" id="Phobius"/>
    </source>
</evidence>
<dbReference type="EnsemblMetazoa" id="G23892.8">
    <property type="protein sequence ID" value="G23892.8:cds"/>
    <property type="gene ID" value="G23892"/>
</dbReference>
<keyword evidence="4 8" id="KW-1133">Transmembrane helix</keyword>
<sequence>MAKTEQILKLTPDGELRFRGPFTDVVTAELKLSNPSEKRVCFKVKTTAPKRYCVRPNSGIIEPNQSVSVAVMLQPFDYDPQEKNKHKFMVQTMFAPDGPIESQEQLWKEATPDMLMDSKLKCVFEMPADSSSQAPVVKVKESEDKPPSSKPVKQVQLETSPPTYASIVDSESGKKDEDYQRLQAEIKRLTEDNAKLKESEVRLRKVAISDTVSSLPTSSSGPAPAPQAVPNLPPIVYLIIAFILGLIIGKFIF</sequence>
<keyword evidence="3 8" id="KW-0812">Transmembrane</keyword>
<accession>A0A8W8KJT0</accession>
<dbReference type="PANTHER" id="PTHR10809">
    <property type="entry name" value="VESICLE-ASSOCIATED MEMBRANE PROTEIN-ASSOCIATED PROTEIN"/>
    <property type="match status" value="1"/>
</dbReference>
<dbReference type="EnsemblMetazoa" id="G23892.19">
    <property type="protein sequence ID" value="G23892.19:cds"/>
    <property type="gene ID" value="G23892"/>
</dbReference>
<evidence type="ECO:0000256" key="3">
    <source>
        <dbReference type="ARBA" id="ARBA00022692"/>
    </source>
</evidence>
<dbReference type="PIRSF" id="PIRSF019693">
    <property type="entry name" value="VAMP-associated"/>
    <property type="match status" value="1"/>
</dbReference>
<dbReference type="InterPro" id="IPR008962">
    <property type="entry name" value="PapD-like_sf"/>
</dbReference>
<dbReference type="AlphaFoldDB" id="A0A8W8KJT0"/>
<feature type="region of interest" description="Disordered" evidence="7">
    <location>
        <begin position="133"/>
        <end position="176"/>
    </location>
</feature>
<comment type="similarity">
    <text evidence="2">Belongs to the VAMP-associated protein (VAP) (TC 9.B.17) family.</text>
</comment>
<dbReference type="GO" id="GO:0033149">
    <property type="term" value="F:FFAT motif binding"/>
    <property type="evidence" value="ECO:0007669"/>
    <property type="project" value="TreeGrafter"/>
</dbReference>
<evidence type="ECO:0000256" key="6">
    <source>
        <dbReference type="ARBA" id="ARBA00023136"/>
    </source>
</evidence>
<feature type="transmembrane region" description="Helical" evidence="8">
    <location>
        <begin position="235"/>
        <end position="252"/>
    </location>
</feature>